<evidence type="ECO:0000313" key="2">
    <source>
        <dbReference type="EMBL" id="CAF1550842.1"/>
    </source>
</evidence>
<comment type="caution">
    <text evidence="2">The sequence shown here is derived from an EMBL/GenBank/DDBJ whole genome shotgun (WGS) entry which is preliminary data.</text>
</comment>
<protein>
    <submittedName>
        <fullName evidence="2">Uncharacterized protein</fullName>
    </submittedName>
</protein>
<organism evidence="2 4">
    <name type="scientific">Didymodactylos carnosus</name>
    <dbReference type="NCBI Taxonomy" id="1234261"/>
    <lineage>
        <taxon>Eukaryota</taxon>
        <taxon>Metazoa</taxon>
        <taxon>Spiralia</taxon>
        <taxon>Gnathifera</taxon>
        <taxon>Rotifera</taxon>
        <taxon>Eurotatoria</taxon>
        <taxon>Bdelloidea</taxon>
        <taxon>Philodinida</taxon>
        <taxon>Philodinidae</taxon>
        <taxon>Didymodactylos</taxon>
    </lineage>
</organism>
<accession>A0A815X1N7</accession>
<evidence type="ECO:0000313" key="3">
    <source>
        <dbReference type="EMBL" id="CAF4411865.1"/>
    </source>
</evidence>
<keyword evidence="4" id="KW-1185">Reference proteome</keyword>
<dbReference type="Proteomes" id="UP000663829">
    <property type="component" value="Unassembled WGS sequence"/>
</dbReference>
<dbReference type="Proteomes" id="UP000681722">
    <property type="component" value="Unassembled WGS sequence"/>
</dbReference>
<sequence>MSFLNMNIDHEDQQFDFGPRKPQPYGASFSSNTPAQKNDFGAPQRSEPYEAAAARAASDESNDFLRLRRPQPYRISSAGSTVSQQPDFARQTDIASVQNVLLKENNFNNLDVLKSSIIVLKTIISNSIKQTNFIKRIVRRLTSGGNNSRDWMEELNRIVKELGTGKKVENLLVFFQANKHRLDPKTRSLLEPVMKQYKLLEDFQNSVTDSDSISNSLQSLENQNINYETLLKHGGGNRVKNILEQNLSSQPVSELAKRSLFATIDKIIDAGKMTQVDSNGKAVKLLKKHLEFDTLRPIVESDTEKTLDKSNNQVIDQFSNACELIKKQRK</sequence>
<reference evidence="2" key="1">
    <citation type="submission" date="2021-02" db="EMBL/GenBank/DDBJ databases">
        <authorList>
            <person name="Nowell W R."/>
        </authorList>
    </citation>
    <scope>NUCLEOTIDE SEQUENCE</scope>
</reference>
<proteinExistence type="predicted"/>
<name>A0A815X1N7_9BILA</name>
<gene>
    <name evidence="2" type="ORF">GPM918_LOCUS39197</name>
    <name evidence="3" type="ORF">SRO942_LOCUS40055</name>
</gene>
<evidence type="ECO:0000313" key="4">
    <source>
        <dbReference type="Proteomes" id="UP000663829"/>
    </source>
</evidence>
<feature type="region of interest" description="Disordered" evidence="1">
    <location>
        <begin position="1"/>
        <end position="63"/>
    </location>
</feature>
<dbReference type="AlphaFoldDB" id="A0A815X1N7"/>
<dbReference type="EMBL" id="CAJOBC010092771">
    <property type="protein sequence ID" value="CAF4411865.1"/>
    <property type="molecule type" value="Genomic_DNA"/>
</dbReference>
<evidence type="ECO:0000256" key="1">
    <source>
        <dbReference type="SAM" id="MobiDB-lite"/>
    </source>
</evidence>
<dbReference type="EMBL" id="CAJNOQ010027090">
    <property type="protein sequence ID" value="CAF1550842.1"/>
    <property type="molecule type" value="Genomic_DNA"/>
</dbReference>